<dbReference type="Proteomes" id="UP000078582">
    <property type="component" value="Chromosome"/>
</dbReference>
<keyword evidence="3" id="KW-1185">Reference proteome</keyword>
<comment type="caution">
    <text evidence="1">Lacks conserved residue(s) required for the propagation of feature annotation.</text>
</comment>
<dbReference type="GO" id="GO:0008982">
    <property type="term" value="F:protein-N(PI)-phosphohistidine-sugar phosphotransferase activity"/>
    <property type="evidence" value="ECO:0007669"/>
    <property type="project" value="InterPro"/>
</dbReference>
<organism evidence="2 3">
    <name type="scientific">Loigolactobacillus backii</name>
    <dbReference type="NCBI Taxonomy" id="375175"/>
    <lineage>
        <taxon>Bacteria</taxon>
        <taxon>Bacillati</taxon>
        <taxon>Bacillota</taxon>
        <taxon>Bacilli</taxon>
        <taxon>Lactobacillales</taxon>
        <taxon>Lactobacillaceae</taxon>
        <taxon>Loigolactobacillus</taxon>
    </lineage>
</organism>
<dbReference type="RefSeq" id="WP_068225392.1">
    <property type="nucleotide sequence ID" value="NZ_CP014623.1"/>
</dbReference>
<protein>
    <submittedName>
        <fullName evidence="2">PTS sorbitol transporter subunit IIA</fullName>
    </submittedName>
</protein>
<dbReference type="PANTHER" id="PTHR40398">
    <property type="entry name" value="PTS SYSTEM GLUCITOL/SORBITOL-SPECIFIC EIIA COMPONENT"/>
    <property type="match status" value="1"/>
</dbReference>
<evidence type="ECO:0000313" key="3">
    <source>
        <dbReference type="Proteomes" id="UP000078582"/>
    </source>
</evidence>
<dbReference type="PANTHER" id="PTHR40398:SF1">
    <property type="entry name" value="PTS SYSTEM GLUCITOL_SORBITOL-SPECIFIC EIIA COMPONENT"/>
    <property type="match status" value="1"/>
</dbReference>
<dbReference type="GO" id="GO:0009401">
    <property type="term" value="P:phosphoenolpyruvate-dependent sugar phosphotransferase system"/>
    <property type="evidence" value="ECO:0007669"/>
    <property type="project" value="InterPro"/>
</dbReference>
<dbReference type="SUPFAM" id="SSF141530">
    <property type="entry name" value="PTSIIA/GutA-like"/>
    <property type="match status" value="1"/>
</dbReference>
<dbReference type="PROSITE" id="PS51097">
    <property type="entry name" value="PTS_EIIA_TYPE_5"/>
    <property type="match status" value="1"/>
</dbReference>
<sequence>MELKATVTAIGESAITAEDPLVILFDQDATAALKKVAIIQKFSSLAQMQQVHLTQGDKLLIDDNSYTVEFVGEVVNTNLVTIGHVALIFTPVPNEDRLGNGVYLTPAKKPEFKVGTKIIYQMKAD</sequence>
<name>A0A192H5B2_9LACO</name>
<dbReference type="GO" id="GO:0016301">
    <property type="term" value="F:kinase activity"/>
    <property type="evidence" value="ECO:0007669"/>
    <property type="project" value="TreeGrafter"/>
</dbReference>
<dbReference type="STRING" id="375175.AYR53_11890"/>
<dbReference type="InterPro" id="IPR004716">
    <property type="entry name" value="PTS_IIA_glucitol/sorbitol-sp"/>
</dbReference>
<dbReference type="Gene3D" id="2.40.33.40">
    <property type="entry name" value="Phosphotransferase system, glucitol/sorbitol-specific IIA component"/>
    <property type="match status" value="1"/>
</dbReference>
<gene>
    <name evidence="2" type="ORF">AYR53_11890</name>
</gene>
<reference evidence="2 3" key="1">
    <citation type="submission" date="2016-03" db="EMBL/GenBank/DDBJ databases">
        <title>Pediococcus and Lactobacillus from brewery environment - whole genome sequencing and assembly.</title>
        <authorList>
            <person name="Behr J."/>
            <person name="Geissler A.J."/>
            <person name="Vogel R.F."/>
        </authorList>
    </citation>
    <scope>NUCLEOTIDE SEQUENCE [LARGE SCALE GENOMIC DNA]</scope>
    <source>
        <strain evidence="2 3">TMW 1.1989</strain>
    </source>
</reference>
<dbReference type="Pfam" id="PF03829">
    <property type="entry name" value="PTSIIA_gutA"/>
    <property type="match status" value="1"/>
</dbReference>
<proteinExistence type="predicted"/>
<dbReference type="InterPro" id="IPR036665">
    <property type="entry name" value="PTS_IIA_glucitol/sorbitol_sf"/>
</dbReference>
<dbReference type="OrthoDB" id="7065254at2"/>
<dbReference type="GeneID" id="42982962"/>
<evidence type="ECO:0000256" key="1">
    <source>
        <dbReference type="PROSITE-ProRule" id="PRU00420"/>
    </source>
</evidence>
<dbReference type="KEGG" id="lbt:AYR52_07165"/>
<accession>A0A192H5B2</accession>
<dbReference type="GO" id="GO:0005737">
    <property type="term" value="C:cytoplasm"/>
    <property type="evidence" value="ECO:0007669"/>
    <property type="project" value="InterPro"/>
</dbReference>
<dbReference type="EMBL" id="CP014873">
    <property type="protein sequence ID" value="ANK63412.1"/>
    <property type="molecule type" value="Genomic_DNA"/>
</dbReference>
<dbReference type="AlphaFoldDB" id="A0A192H5B2"/>
<evidence type="ECO:0000313" key="2">
    <source>
        <dbReference type="EMBL" id="ANK63412.1"/>
    </source>
</evidence>